<evidence type="ECO:0000313" key="3">
    <source>
        <dbReference type="EMBL" id="RVX06545.1"/>
    </source>
</evidence>
<comment type="caution">
    <text evidence="3">The sequence shown here is derived from an EMBL/GenBank/DDBJ whole genome shotgun (WGS) entry which is preliminary data.</text>
</comment>
<feature type="compositionally biased region" description="Polar residues" evidence="2">
    <location>
        <begin position="488"/>
        <end position="499"/>
    </location>
</feature>
<keyword evidence="1" id="KW-0175">Coiled coil</keyword>
<feature type="compositionally biased region" description="Basic and acidic residues" evidence="2">
    <location>
        <begin position="333"/>
        <end position="350"/>
    </location>
</feature>
<feature type="coiled-coil region" evidence="1">
    <location>
        <begin position="108"/>
        <end position="135"/>
    </location>
</feature>
<organism evidence="3 4">
    <name type="scientific">Vitis vinifera</name>
    <name type="common">Grape</name>
    <dbReference type="NCBI Taxonomy" id="29760"/>
    <lineage>
        <taxon>Eukaryota</taxon>
        <taxon>Viridiplantae</taxon>
        <taxon>Streptophyta</taxon>
        <taxon>Embryophyta</taxon>
        <taxon>Tracheophyta</taxon>
        <taxon>Spermatophyta</taxon>
        <taxon>Magnoliopsida</taxon>
        <taxon>eudicotyledons</taxon>
        <taxon>Gunneridae</taxon>
        <taxon>Pentapetalae</taxon>
        <taxon>rosids</taxon>
        <taxon>Vitales</taxon>
        <taxon>Vitaceae</taxon>
        <taxon>Viteae</taxon>
        <taxon>Vitis</taxon>
    </lineage>
</organism>
<proteinExistence type="predicted"/>
<reference evidence="3 4" key="1">
    <citation type="journal article" date="2018" name="PLoS Genet.">
        <title>Population sequencing reveals clonal diversity and ancestral inbreeding in the grapevine cultivar Chardonnay.</title>
        <authorList>
            <person name="Roach M.J."/>
            <person name="Johnson D.L."/>
            <person name="Bohlmann J."/>
            <person name="van Vuuren H.J."/>
            <person name="Jones S.J."/>
            <person name="Pretorius I.S."/>
            <person name="Schmidt S.A."/>
            <person name="Borneman A.R."/>
        </authorList>
    </citation>
    <scope>NUCLEOTIDE SEQUENCE [LARGE SCALE GENOMIC DNA]</scope>
    <source>
        <strain evidence="4">cv. Chardonnay</strain>
        <tissue evidence="3">Leaf</tissue>
    </source>
</reference>
<accession>A0A438JC69</accession>
<feature type="region of interest" description="Disordered" evidence="2">
    <location>
        <begin position="368"/>
        <end position="419"/>
    </location>
</feature>
<dbReference type="Proteomes" id="UP000288805">
    <property type="component" value="Unassembled WGS sequence"/>
</dbReference>
<evidence type="ECO:0000313" key="4">
    <source>
        <dbReference type="Proteomes" id="UP000288805"/>
    </source>
</evidence>
<protein>
    <recommendedName>
        <fullName evidence="5">Kanadaptin</fullName>
    </recommendedName>
</protein>
<evidence type="ECO:0000256" key="1">
    <source>
        <dbReference type="SAM" id="Coils"/>
    </source>
</evidence>
<evidence type="ECO:0000256" key="2">
    <source>
        <dbReference type="SAM" id="MobiDB-lite"/>
    </source>
</evidence>
<feature type="region of interest" description="Disordered" evidence="2">
    <location>
        <begin position="432"/>
        <end position="499"/>
    </location>
</feature>
<feature type="compositionally biased region" description="Basic and acidic residues" evidence="2">
    <location>
        <begin position="277"/>
        <end position="294"/>
    </location>
</feature>
<feature type="region of interest" description="Disordered" evidence="2">
    <location>
        <begin position="275"/>
        <end position="350"/>
    </location>
</feature>
<evidence type="ECO:0008006" key="5">
    <source>
        <dbReference type="Google" id="ProtNLM"/>
    </source>
</evidence>
<dbReference type="EMBL" id="QGNW01000051">
    <property type="protein sequence ID" value="RVX06545.1"/>
    <property type="molecule type" value="Genomic_DNA"/>
</dbReference>
<dbReference type="AlphaFoldDB" id="A0A438JC69"/>
<gene>
    <name evidence="3" type="ORF">CK203_023720</name>
</gene>
<name>A0A438JC69_VITVI</name>
<sequence>MQDREASLSRARREAAFADGISWGMGEDAIEEPEVSLKLNFDGCSLCIKMRWVLLATSETMRRCLSEFLDAIRLAYWKKVANMKKEIDAIRAKDIAQGGLTQGQQTQIARNEQRISQIMEEIENLEETLNESIQESIGARSGRISRTTKKGITENEEEYLSDDDDDEFYDRTKKRSIQKTGENQSVETADTLLDKKDAIIKDMEEKRKLLSIEKNKIVPEVEVGDAVGDALDAYMSGLSSQLVHDKALQLEKELSTLQSELDRIVYLLKIADPAGETARKRDSKGQEPKPHKSEIPSSSTVKQPPVKQKKSCGSEKPADGPIQKQGDSDETMESSKKPEASKIALDAKESKTTAYSVLKPQWLGANEGIGYCRDGVRDRNCSSWSNNKEAEAGEISEDSDDKAPEQSTSSSGPNIMAEDAVALLLKHSRGYYASEDENRHEKQDISGGNQPSKDKKKPKRVLGPERPSFLDGGSDYETWVPPEGQSGDGRTSLNDRFGY</sequence>